<evidence type="ECO:0000256" key="3">
    <source>
        <dbReference type="ARBA" id="ARBA00023163"/>
    </source>
</evidence>
<dbReference type="SMART" id="SM00100">
    <property type="entry name" value="cNMP"/>
    <property type="match status" value="1"/>
</dbReference>
<keyword evidence="7" id="KW-1185">Reference proteome</keyword>
<protein>
    <submittedName>
        <fullName evidence="6">cAMP-binding protein</fullName>
    </submittedName>
</protein>
<dbReference type="GO" id="GO:0003700">
    <property type="term" value="F:DNA-binding transcription factor activity"/>
    <property type="evidence" value="ECO:0007669"/>
    <property type="project" value="TreeGrafter"/>
</dbReference>
<proteinExistence type="predicted"/>
<evidence type="ECO:0000256" key="1">
    <source>
        <dbReference type="ARBA" id="ARBA00023015"/>
    </source>
</evidence>
<sequence length="225" mass="23726">MSHQTVTPRGFAALLGPRRWAALLDAGHLRSYHPGATLLRQGDDGGFVLAVSNGRIAVFGGDADGGEILLALRGSGDLVGELALASGSRTATVRAVDRCTAHAIPAPAFRSFLNTHNAHAAYADYLAVKLSETVPYSVRQVHRDPLTRVARLLWDLLSLEGNTPSSSHRVPLSQEALAKALGLARSTVAEQIAELRRTDVLGPGPRIVVSDPAALARHADIAMGP</sequence>
<dbReference type="SUPFAM" id="SSF51206">
    <property type="entry name" value="cAMP-binding domain-like"/>
    <property type="match status" value="1"/>
</dbReference>
<dbReference type="InterPro" id="IPR000595">
    <property type="entry name" value="cNMP-bd_dom"/>
</dbReference>
<evidence type="ECO:0000259" key="5">
    <source>
        <dbReference type="PROSITE" id="PS51063"/>
    </source>
</evidence>
<dbReference type="InterPro" id="IPR014710">
    <property type="entry name" value="RmlC-like_jellyroll"/>
</dbReference>
<keyword evidence="2" id="KW-0238">DNA-binding</keyword>
<feature type="domain" description="HTH crp-type" evidence="5">
    <location>
        <begin position="143"/>
        <end position="213"/>
    </location>
</feature>
<dbReference type="Gene3D" id="1.10.10.10">
    <property type="entry name" value="Winged helix-like DNA-binding domain superfamily/Winged helix DNA-binding domain"/>
    <property type="match status" value="1"/>
</dbReference>
<organism evidence="6 7">
    <name type="scientific">Saccharomonospora viridis (strain ATCC 15386 / DSM 43017 / JCM 3036 / CCUG 5913 / NBRC 12207 / NCIMB 9602 / P101)</name>
    <name type="common">Thermoactinomyces viridis</name>
    <dbReference type="NCBI Taxonomy" id="471857"/>
    <lineage>
        <taxon>Bacteria</taxon>
        <taxon>Bacillati</taxon>
        <taxon>Actinomycetota</taxon>
        <taxon>Actinomycetes</taxon>
        <taxon>Pseudonocardiales</taxon>
        <taxon>Pseudonocardiaceae</taxon>
        <taxon>Saccharomonospora</taxon>
    </lineage>
</organism>
<gene>
    <name evidence="6" type="ordered locus">Svir_26880</name>
</gene>
<dbReference type="PROSITE" id="PS50042">
    <property type="entry name" value="CNMP_BINDING_3"/>
    <property type="match status" value="1"/>
</dbReference>
<name>C7MUJ6_SACVD</name>
<dbReference type="Gene3D" id="2.60.120.10">
    <property type="entry name" value="Jelly Rolls"/>
    <property type="match status" value="1"/>
</dbReference>
<dbReference type="Proteomes" id="UP000000841">
    <property type="component" value="Chromosome"/>
</dbReference>
<dbReference type="GO" id="GO:0003677">
    <property type="term" value="F:DNA binding"/>
    <property type="evidence" value="ECO:0007669"/>
    <property type="project" value="UniProtKB-KW"/>
</dbReference>
<keyword evidence="3" id="KW-0804">Transcription</keyword>
<reference evidence="6 7" key="1">
    <citation type="journal article" date="2009" name="Stand. Genomic Sci.">
        <title>Complete genome sequence of Saccharomonospora viridis type strain (P101).</title>
        <authorList>
            <person name="Pati A."/>
            <person name="Sikorski J."/>
            <person name="Nolan M."/>
            <person name="Lapidus A."/>
            <person name="Copeland A."/>
            <person name="Glavina Del Rio T."/>
            <person name="Lucas S."/>
            <person name="Chen F."/>
            <person name="Tice H."/>
            <person name="Pitluck S."/>
            <person name="Cheng J.F."/>
            <person name="Chertkov O."/>
            <person name="Brettin T."/>
            <person name="Han C."/>
            <person name="Detter J.C."/>
            <person name="Kuske C."/>
            <person name="Bruce D."/>
            <person name="Goodwin L."/>
            <person name="Chain P."/>
            <person name="D'haeseleer P."/>
            <person name="Chen A."/>
            <person name="Palaniappan K."/>
            <person name="Ivanova N."/>
            <person name="Mavromatis K."/>
            <person name="Mikhailova N."/>
            <person name="Rohde M."/>
            <person name="Tindall B.J."/>
            <person name="Goker M."/>
            <person name="Bristow J."/>
            <person name="Eisen J.A."/>
            <person name="Markowitz V."/>
            <person name="Hugenholtz P."/>
            <person name="Kyrpides N.C."/>
            <person name="Klenk H.P."/>
        </authorList>
    </citation>
    <scope>NUCLEOTIDE SEQUENCE [LARGE SCALE GENOMIC DNA]</scope>
    <source>
        <strain evidence="7">ATCC 15386 / DSM 43017 / JCM 3036 / NBRC 12207 / P101</strain>
    </source>
</reference>
<evidence type="ECO:0000313" key="6">
    <source>
        <dbReference type="EMBL" id="ACU97672.1"/>
    </source>
</evidence>
<dbReference type="HOGENOM" id="CLU_075053_3_0_11"/>
<dbReference type="InterPro" id="IPR036390">
    <property type="entry name" value="WH_DNA-bd_sf"/>
</dbReference>
<dbReference type="CDD" id="cd00038">
    <property type="entry name" value="CAP_ED"/>
    <property type="match status" value="1"/>
</dbReference>
<dbReference type="InterPro" id="IPR018490">
    <property type="entry name" value="cNMP-bd_dom_sf"/>
</dbReference>
<dbReference type="KEGG" id="svi:Svir_26880"/>
<dbReference type="InterPro" id="IPR012318">
    <property type="entry name" value="HTH_CRP"/>
</dbReference>
<evidence type="ECO:0000313" key="7">
    <source>
        <dbReference type="Proteomes" id="UP000000841"/>
    </source>
</evidence>
<dbReference type="EMBL" id="CP001683">
    <property type="protein sequence ID" value="ACU97672.1"/>
    <property type="molecule type" value="Genomic_DNA"/>
</dbReference>
<dbReference type="RefSeq" id="WP_015786984.1">
    <property type="nucleotide sequence ID" value="NC_013159.1"/>
</dbReference>
<dbReference type="STRING" id="471857.Svir_26880"/>
<feature type="domain" description="Cyclic nucleotide-binding" evidence="4">
    <location>
        <begin position="11"/>
        <end position="113"/>
    </location>
</feature>
<dbReference type="SUPFAM" id="SSF46785">
    <property type="entry name" value="Winged helix' DNA-binding domain"/>
    <property type="match status" value="1"/>
</dbReference>
<evidence type="ECO:0000256" key="2">
    <source>
        <dbReference type="ARBA" id="ARBA00023125"/>
    </source>
</evidence>
<dbReference type="eggNOG" id="COG0664">
    <property type="taxonomic scope" value="Bacteria"/>
</dbReference>
<dbReference type="PANTHER" id="PTHR24567:SF74">
    <property type="entry name" value="HTH-TYPE TRANSCRIPTIONAL REGULATOR ARCR"/>
    <property type="match status" value="1"/>
</dbReference>
<dbReference type="GO" id="GO:0005829">
    <property type="term" value="C:cytosol"/>
    <property type="evidence" value="ECO:0007669"/>
    <property type="project" value="TreeGrafter"/>
</dbReference>
<keyword evidence="1" id="KW-0805">Transcription regulation</keyword>
<dbReference type="InterPro" id="IPR050397">
    <property type="entry name" value="Env_Response_Regulators"/>
</dbReference>
<dbReference type="PANTHER" id="PTHR24567">
    <property type="entry name" value="CRP FAMILY TRANSCRIPTIONAL REGULATORY PROTEIN"/>
    <property type="match status" value="1"/>
</dbReference>
<dbReference type="PROSITE" id="PS51063">
    <property type="entry name" value="HTH_CRP_2"/>
    <property type="match status" value="1"/>
</dbReference>
<dbReference type="Pfam" id="PF00027">
    <property type="entry name" value="cNMP_binding"/>
    <property type="match status" value="1"/>
</dbReference>
<evidence type="ECO:0000259" key="4">
    <source>
        <dbReference type="PROSITE" id="PS50042"/>
    </source>
</evidence>
<dbReference type="AlphaFoldDB" id="C7MUJ6"/>
<accession>C7MUJ6</accession>
<dbReference type="InterPro" id="IPR036388">
    <property type="entry name" value="WH-like_DNA-bd_sf"/>
</dbReference>
<dbReference type="Pfam" id="PF13545">
    <property type="entry name" value="HTH_Crp_2"/>
    <property type="match status" value="1"/>
</dbReference>